<feature type="signal peptide" evidence="9">
    <location>
        <begin position="1"/>
        <end position="19"/>
    </location>
</feature>
<keyword evidence="11" id="KW-1185">Reference proteome</keyword>
<accession>A0ABX8V2N3</accession>
<keyword evidence="4 9" id="KW-0812">Transmembrane</keyword>
<dbReference type="Pfam" id="PF02321">
    <property type="entry name" value="OEP"/>
    <property type="match status" value="2"/>
</dbReference>
<sequence>MRYFAAAALARAFAAPAVAAFCLAAVLCGCINGRGIKPEASYIDTASVDTGAAVRDAARSAGWPTEKWWAQWDDPQLDQLVTRAAAGSPTLAIVQSRLTAAIWQASALRAYEFPEVDGRADFARTRFPRYGGPSPPGGTTVWRNSAAIDLYYDLDLWGKNRARASGAEDIVHASAADAQFALLELQVAIVRIYNQLAVQYALLDVYQTINDDEKHNFDIATARRQAGIGSNVELSQAATQYKAGIADIVSTRNAIALARLQIAYLVGEGPGFGDSLTRPKPPGEKNAELPTSLPAELIGHRPDVVASRWRAEAAARAIDVAHAEFYPNVDLVATASLLSTAQFGGFFNFVNSDAIGHSVGVAISLPIFDAGRRRGNYGVATAEYDEAVLKYNDTVLAAMQNVAQQVTSLQSLAVQQSTVEDALVAAQQSYRLATRGFASGITEYLDVLVAQKAMLQQERDLVLVQGRRVDEWALLVRDLGGGIGPIATPDSISSGADHAR</sequence>
<evidence type="ECO:0000313" key="11">
    <source>
        <dbReference type="Proteomes" id="UP000826462"/>
    </source>
</evidence>
<dbReference type="EMBL" id="CP080096">
    <property type="protein sequence ID" value="QYD73745.1"/>
    <property type="molecule type" value="Genomic_DNA"/>
</dbReference>
<dbReference type="SUPFAM" id="SSF56954">
    <property type="entry name" value="Outer membrane efflux proteins (OEP)"/>
    <property type="match status" value="1"/>
</dbReference>
<organism evidence="10 11">
    <name type="scientific">Paraburkholderia edwinii</name>
    <dbReference type="NCBI Taxonomy" id="2861782"/>
    <lineage>
        <taxon>Bacteria</taxon>
        <taxon>Pseudomonadati</taxon>
        <taxon>Pseudomonadota</taxon>
        <taxon>Betaproteobacteria</taxon>
        <taxon>Burkholderiales</taxon>
        <taxon>Burkholderiaceae</taxon>
        <taxon>Paraburkholderia</taxon>
    </lineage>
</organism>
<reference evidence="10 11" key="1">
    <citation type="submission" date="2021-07" db="EMBL/GenBank/DDBJ databases">
        <title>Paraburkholderia edwinii protects Aspergillus sp. from phenazines by acting as a toxin sponge.</title>
        <authorList>
            <person name="Dahlstrom K.M."/>
            <person name="Newman D.K."/>
        </authorList>
    </citation>
    <scope>NUCLEOTIDE SEQUENCE [LARGE SCALE GENOMIC DNA]</scope>
    <source>
        <strain evidence="10 11">Pe01</strain>
    </source>
</reference>
<evidence type="ECO:0000256" key="8">
    <source>
        <dbReference type="ARBA" id="ARBA00023288"/>
    </source>
</evidence>
<evidence type="ECO:0000256" key="7">
    <source>
        <dbReference type="ARBA" id="ARBA00023139"/>
    </source>
</evidence>
<proteinExistence type="inferred from homology"/>
<dbReference type="Gene3D" id="1.20.1600.10">
    <property type="entry name" value="Outer membrane efflux proteins (OEP)"/>
    <property type="match status" value="1"/>
</dbReference>
<keyword evidence="3 9" id="KW-1134">Transmembrane beta strand</keyword>
<dbReference type="PANTHER" id="PTHR30203">
    <property type="entry name" value="OUTER MEMBRANE CATION EFFLUX PROTEIN"/>
    <property type="match status" value="1"/>
</dbReference>
<dbReference type="InterPro" id="IPR003423">
    <property type="entry name" value="OMP_efflux"/>
</dbReference>
<dbReference type="InterPro" id="IPR010131">
    <property type="entry name" value="MdtP/NodT-like"/>
</dbReference>
<dbReference type="Gene3D" id="2.20.200.10">
    <property type="entry name" value="Outer membrane efflux proteins (OEP)"/>
    <property type="match status" value="1"/>
</dbReference>
<evidence type="ECO:0000256" key="9">
    <source>
        <dbReference type="RuleBase" id="RU362097"/>
    </source>
</evidence>
<gene>
    <name evidence="10" type="ORF">KZJ38_24225</name>
</gene>
<comment type="subcellular location">
    <subcellularLocation>
        <location evidence="9">Cell membrane</location>
        <topology evidence="9">Lipid-anchor</topology>
    </subcellularLocation>
    <subcellularLocation>
        <location evidence="1">Membrane</location>
    </subcellularLocation>
</comment>
<evidence type="ECO:0000256" key="1">
    <source>
        <dbReference type="ARBA" id="ARBA00004370"/>
    </source>
</evidence>
<keyword evidence="7 9" id="KW-0564">Palmitate</keyword>
<name>A0ABX8V2N3_9BURK</name>
<dbReference type="Proteomes" id="UP000826462">
    <property type="component" value="Chromosome 2"/>
</dbReference>
<dbReference type="PANTHER" id="PTHR30203:SF20">
    <property type="entry name" value="MULTIDRUG RESISTANCE OUTER MEMBRANE PROTEIN MDTP-RELATED"/>
    <property type="match status" value="1"/>
</dbReference>
<evidence type="ECO:0000256" key="2">
    <source>
        <dbReference type="ARBA" id="ARBA00007613"/>
    </source>
</evidence>
<evidence type="ECO:0000256" key="6">
    <source>
        <dbReference type="ARBA" id="ARBA00023136"/>
    </source>
</evidence>
<keyword evidence="8 9" id="KW-0449">Lipoprotein</keyword>
<keyword evidence="6 9" id="KW-0472">Membrane</keyword>
<evidence type="ECO:0000256" key="3">
    <source>
        <dbReference type="ARBA" id="ARBA00022452"/>
    </source>
</evidence>
<evidence type="ECO:0000313" key="10">
    <source>
        <dbReference type="EMBL" id="QYD73745.1"/>
    </source>
</evidence>
<comment type="similarity">
    <text evidence="2 9">Belongs to the outer membrane factor (OMF) (TC 1.B.17) family.</text>
</comment>
<dbReference type="NCBIfam" id="TIGR01845">
    <property type="entry name" value="outer_NodT"/>
    <property type="match status" value="1"/>
</dbReference>
<feature type="chain" id="PRO_5044998192" evidence="9">
    <location>
        <begin position="20"/>
        <end position="500"/>
    </location>
</feature>
<protein>
    <submittedName>
        <fullName evidence="10">Efflux transporter outer membrane subunit</fullName>
    </submittedName>
</protein>
<evidence type="ECO:0000256" key="5">
    <source>
        <dbReference type="ARBA" id="ARBA00022729"/>
    </source>
</evidence>
<keyword evidence="5 9" id="KW-0732">Signal</keyword>
<evidence type="ECO:0000256" key="4">
    <source>
        <dbReference type="ARBA" id="ARBA00022692"/>
    </source>
</evidence>